<organism evidence="7 8">
    <name type="scientific">Nonomuraea maheshkhaliensis</name>
    <dbReference type="NCBI Taxonomy" id="419590"/>
    <lineage>
        <taxon>Bacteria</taxon>
        <taxon>Bacillati</taxon>
        <taxon>Actinomycetota</taxon>
        <taxon>Actinomycetes</taxon>
        <taxon>Streptosporangiales</taxon>
        <taxon>Streptosporangiaceae</taxon>
        <taxon>Nonomuraea</taxon>
    </lineage>
</organism>
<evidence type="ECO:0000256" key="2">
    <source>
        <dbReference type="ARBA" id="ARBA00022448"/>
    </source>
</evidence>
<dbReference type="InterPro" id="IPR027417">
    <property type="entry name" value="P-loop_NTPase"/>
</dbReference>
<dbReference type="InterPro" id="IPR003439">
    <property type="entry name" value="ABC_transporter-like_ATP-bd"/>
</dbReference>
<feature type="region of interest" description="Disordered" evidence="5">
    <location>
        <begin position="1"/>
        <end position="47"/>
    </location>
</feature>
<evidence type="ECO:0000256" key="1">
    <source>
        <dbReference type="ARBA" id="ARBA00005417"/>
    </source>
</evidence>
<protein>
    <submittedName>
        <fullName evidence="7">ABC transporter ATP-binding protein</fullName>
    </submittedName>
</protein>
<dbReference type="NCBIfam" id="NF007739">
    <property type="entry name" value="PRK10419.1"/>
    <property type="match status" value="2"/>
</dbReference>
<dbReference type="InterPro" id="IPR050319">
    <property type="entry name" value="ABC_transp_ATP-bind"/>
</dbReference>
<feature type="domain" description="ABC transporter" evidence="6">
    <location>
        <begin position="346"/>
        <end position="582"/>
    </location>
</feature>
<sequence>MTTAHDANARPAGPGAHPTRALPPDVEPSATPTAGETPASTSTPASSSALVAVEDLRVSFGAAEVVRGVSLSIAPGECVAIVGESGSGKSVTARSLLGLAGPGSRVRASAFTISGRDALRFRPGDWRRLRGGFAGLVLQDALVSLDPLRTVGAEIAEVLTTHDVVPRARRAERVLELLESVRVPEPALRAGQRPHELSGGLRQRVLIASAIAAAPELIIADEPTTALDVTVQAGILRLLAGRKAAGTALLLISHDLAVVASIADRVLVMRDGQVVEQGPAREVLAAPAHAYTRSLLAAVPSASSRGTRLTTGTRATERTRATDGGCVASAPESAVQAAGPGPAPVLAATGLSRSYGPRHVVDDVSFTLYRGETLGIVGESGSGKTTLARLALGLLTPDEGSVTLHQQAWSALPERRRRPFRPRIQLISQNPLDSFDPRHTTGRLIAEPLRAGGRAERRARVRELLARVGLPPETAARHPRELSGGQRQRVAIARALAPRPDVLVCDEPVSALDVSIQAQVLDLLADLQAEDGTALLFISHDLGVVHHLAHRVLVMKDGRVVEEGDVDEVFSRPRHPYTRDLVTAVPRLPAAEAAPDLASRPA</sequence>
<feature type="compositionally biased region" description="Low complexity" evidence="5">
    <location>
        <begin position="28"/>
        <end position="47"/>
    </location>
</feature>
<dbReference type="SUPFAM" id="SSF52540">
    <property type="entry name" value="P-loop containing nucleoside triphosphate hydrolases"/>
    <property type="match status" value="2"/>
</dbReference>
<dbReference type="NCBIfam" id="NF008453">
    <property type="entry name" value="PRK11308.1"/>
    <property type="match status" value="2"/>
</dbReference>
<dbReference type="Gene3D" id="3.40.50.300">
    <property type="entry name" value="P-loop containing nucleotide triphosphate hydrolases"/>
    <property type="match status" value="2"/>
</dbReference>
<dbReference type="InterPro" id="IPR003593">
    <property type="entry name" value="AAA+_ATPase"/>
</dbReference>
<evidence type="ECO:0000256" key="4">
    <source>
        <dbReference type="ARBA" id="ARBA00022840"/>
    </source>
</evidence>
<dbReference type="InterPro" id="IPR013563">
    <property type="entry name" value="Oligopep_ABC_C"/>
</dbReference>
<keyword evidence="8" id="KW-1185">Reference proteome</keyword>
<dbReference type="Pfam" id="PF08352">
    <property type="entry name" value="oligo_HPY"/>
    <property type="match status" value="2"/>
</dbReference>
<dbReference type="CDD" id="cd03257">
    <property type="entry name" value="ABC_NikE_OppD_transporters"/>
    <property type="match status" value="2"/>
</dbReference>
<evidence type="ECO:0000259" key="6">
    <source>
        <dbReference type="PROSITE" id="PS50893"/>
    </source>
</evidence>
<evidence type="ECO:0000313" key="8">
    <source>
        <dbReference type="Proteomes" id="UP001500064"/>
    </source>
</evidence>
<comment type="caution">
    <text evidence="7">The sequence shown here is derived from an EMBL/GenBank/DDBJ whole genome shotgun (WGS) entry which is preliminary data.</text>
</comment>
<dbReference type="PROSITE" id="PS50893">
    <property type="entry name" value="ABC_TRANSPORTER_2"/>
    <property type="match status" value="2"/>
</dbReference>
<evidence type="ECO:0000256" key="3">
    <source>
        <dbReference type="ARBA" id="ARBA00022741"/>
    </source>
</evidence>
<name>A0ABN2GEM6_9ACTN</name>
<keyword evidence="3" id="KW-0547">Nucleotide-binding</keyword>
<dbReference type="PANTHER" id="PTHR43776">
    <property type="entry name" value="TRANSPORT ATP-BINDING PROTEIN"/>
    <property type="match status" value="1"/>
</dbReference>
<keyword evidence="2" id="KW-0813">Transport</keyword>
<gene>
    <name evidence="7" type="ORF">GCM10009733_079110</name>
</gene>
<feature type="domain" description="ABC transporter" evidence="6">
    <location>
        <begin position="51"/>
        <end position="296"/>
    </location>
</feature>
<dbReference type="Pfam" id="PF00005">
    <property type="entry name" value="ABC_tran"/>
    <property type="match status" value="2"/>
</dbReference>
<dbReference type="EMBL" id="BAAAMU010000085">
    <property type="protein sequence ID" value="GAA1669867.1"/>
    <property type="molecule type" value="Genomic_DNA"/>
</dbReference>
<feature type="compositionally biased region" description="Low complexity" evidence="5">
    <location>
        <begin position="305"/>
        <end position="314"/>
    </location>
</feature>
<dbReference type="SMART" id="SM00382">
    <property type="entry name" value="AAA"/>
    <property type="match status" value="2"/>
</dbReference>
<dbReference type="PANTHER" id="PTHR43776:SF7">
    <property type="entry name" value="D,D-DIPEPTIDE TRANSPORT ATP-BINDING PROTEIN DDPF-RELATED"/>
    <property type="match status" value="1"/>
</dbReference>
<dbReference type="Proteomes" id="UP001500064">
    <property type="component" value="Unassembled WGS sequence"/>
</dbReference>
<dbReference type="PROSITE" id="PS00211">
    <property type="entry name" value="ABC_TRANSPORTER_1"/>
    <property type="match status" value="1"/>
</dbReference>
<comment type="similarity">
    <text evidence="1">Belongs to the ABC transporter superfamily.</text>
</comment>
<proteinExistence type="inferred from homology"/>
<evidence type="ECO:0000256" key="5">
    <source>
        <dbReference type="SAM" id="MobiDB-lite"/>
    </source>
</evidence>
<dbReference type="InterPro" id="IPR017871">
    <property type="entry name" value="ABC_transporter-like_CS"/>
</dbReference>
<feature type="region of interest" description="Disordered" evidence="5">
    <location>
        <begin position="305"/>
        <end position="325"/>
    </location>
</feature>
<reference evidence="7 8" key="1">
    <citation type="journal article" date="2019" name="Int. J. Syst. Evol. Microbiol.">
        <title>The Global Catalogue of Microorganisms (GCM) 10K type strain sequencing project: providing services to taxonomists for standard genome sequencing and annotation.</title>
        <authorList>
            <consortium name="The Broad Institute Genomics Platform"/>
            <consortium name="The Broad Institute Genome Sequencing Center for Infectious Disease"/>
            <person name="Wu L."/>
            <person name="Ma J."/>
        </authorList>
    </citation>
    <scope>NUCLEOTIDE SEQUENCE [LARGE SCALE GENOMIC DNA]</scope>
    <source>
        <strain evidence="7 8">JCM 13929</strain>
    </source>
</reference>
<accession>A0ABN2GEM6</accession>
<dbReference type="RefSeq" id="WP_346111903.1">
    <property type="nucleotide sequence ID" value="NZ_BAAAMU010000085.1"/>
</dbReference>
<keyword evidence="4 7" id="KW-0067">ATP-binding</keyword>
<evidence type="ECO:0000313" key="7">
    <source>
        <dbReference type="EMBL" id="GAA1669867.1"/>
    </source>
</evidence>
<dbReference type="GO" id="GO:0005524">
    <property type="term" value="F:ATP binding"/>
    <property type="evidence" value="ECO:0007669"/>
    <property type="project" value="UniProtKB-KW"/>
</dbReference>